<proteinExistence type="predicted"/>
<evidence type="ECO:0000256" key="1">
    <source>
        <dbReference type="ARBA" id="ARBA00004906"/>
    </source>
</evidence>
<name>A0A9D4V7D7_ADICA</name>
<dbReference type="InterPro" id="IPR000210">
    <property type="entry name" value="BTB/POZ_dom"/>
</dbReference>
<evidence type="ECO:0000259" key="4">
    <source>
        <dbReference type="PROSITE" id="PS50097"/>
    </source>
</evidence>
<dbReference type="Proteomes" id="UP000886520">
    <property type="component" value="Chromosome 4"/>
</dbReference>
<evidence type="ECO:0000256" key="2">
    <source>
        <dbReference type="ARBA" id="ARBA00022786"/>
    </source>
</evidence>
<protein>
    <submittedName>
        <fullName evidence="6">Uncharacterized protein</fullName>
    </submittedName>
</protein>
<dbReference type="PROSITE" id="PS51649">
    <property type="entry name" value="NPH3"/>
    <property type="match status" value="1"/>
</dbReference>
<feature type="region of interest" description="Disordered" evidence="3">
    <location>
        <begin position="528"/>
        <end position="579"/>
    </location>
</feature>
<evidence type="ECO:0000259" key="5">
    <source>
        <dbReference type="PROSITE" id="PS51649"/>
    </source>
</evidence>
<feature type="domain" description="BTB" evidence="4">
    <location>
        <begin position="36"/>
        <end position="107"/>
    </location>
</feature>
<dbReference type="PROSITE" id="PS50097">
    <property type="entry name" value="BTB"/>
    <property type="match status" value="1"/>
</dbReference>
<feature type="domain" description="NPH3" evidence="5">
    <location>
        <begin position="226"/>
        <end position="521"/>
    </location>
</feature>
<comment type="pathway">
    <text evidence="1">Protein modification; protein ubiquitination.</text>
</comment>
<evidence type="ECO:0000313" key="7">
    <source>
        <dbReference type="Proteomes" id="UP000886520"/>
    </source>
</evidence>
<feature type="region of interest" description="Disordered" evidence="3">
    <location>
        <begin position="642"/>
        <end position="672"/>
    </location>
</feature>
<feature type="region of interest" description="Disordered" evidence="3">
    <location>
        <begin position="1"/>
        <end position="29"/>
    </location>
</feature>
<dbReference type="AlphaFoldDB" id="A0A9D4V7D7"/>
<sequence length="672" mass="74728">MAVSVKSENYPFPRRNSNSNFSSKRNPSGNFSDVQSDIVISVDGVNFSLHKYPLLSRSGRIRKLAEELNESDSLANPMLEFANFPGGPDAFELAAKFCYGMNFDITASNVAHLRCAAEFLEMTEEYGEDNLITRSEAFLEEIILDSVEKSAQVLHACESILTWAEEVRIVNRCIDAIASKVCKEQLAYTLTRLEYNSSGRSNKLNNDGSSPLNVHSGGLQYKATVEWWADDISSLRVDLYQRVLAAMKSRGLRVESIGGSLMHYAQKVLKPLNKRKQGGESNGNKAKTRAFSYGVVNSKAMEHEQRILVESIVSMLPADGNLFPTNFLLTLLRTAIILDTTVACQLDLEKRVSAQLEHASVDDILIPTFSNAGESLFDVDVVQRVLATYLQQEESQERVSSSAVYDTDDLGSPSRRGLLKVSKLIDMYLAEIAPDANLKVSKFLSLVELLPDYSRVIDDGLYRAIDIFLKAHPTMSDLDRKKVCKLLDCQKLSQEACAHAAQNERLPVQLVVQVLYFEQLRMRTAMGGTRGVDDDQQQQSPSSGDAGVFYGKPPAGRPRRLSGGPMSSPRVESTANMRNDNRELKLEVARLRLRVNDLEKENAALKEELALRPPAVMPVSTSGNSGFFSMFSRKLGKINFFSTGQARSSPRARSGKQQRESKTPRLRRHSIS</sequence>
<organism evidence="6 7">
    <name type="scientific">Adiantum capillus-veneris</name>
    <name type="common">Maidenhair fern</name>
    <dbReference type="NCBI Taxonomy" id="13818"/>
    <lineage>
        <taxon>Eukaryota</taxon>
        <taxon>Viridiplantae</taxon>
        <taxon>Streptophyta</taxon>
        <taxon>Embryophyta</taxon>
        <taxon>Tracheophyta</taxon>
        <taxon>Polypodiopsida</taxon>
        <taxon>Polypodiidae</taxon>
        <taxon>Polypodiales</taxon>
        <taxon>Pteridineae</taxon>
        <taxon>Pteridaceae</taxon>
        <taxon>Vittarioideae</taxon>
        <taxon>Adiantum</taxon>
    </lineage>
</organism>
<dbReference type="InterPro" id="IPR043454">
    <property type="entry name" value="NPH3/RPT2-like"/>
</dbReference>
<dbReference type="InterPro" id="IPR011333">
    <property type="entry name" value="SKP1/BTB/POZ_sf"/>
</dbReference>
<dbReference type="SUPFAM" id="SSF54695">
    <property type="entry name" value="POZ domain"/>
    <property type="match status" value="1"/>
</dbReference>
<feature type="compositionally biased region" description="Low complexity" evidence="3">
    <location>
        <begin position="11"/>
        <end position="28"/>
    </location>
</feature>
<dbReference type="Pfam" id="PF00651">
    <property type="entry name" value="BTB"/>
    <property type="match status" value="1"/>
</dbReference>
<evidence type="ECO:0000256" key="3">
    <source>
        <dbReference type="SAM" id="MobiDB-lite"/>
    </source>
</evidence>
<dbReference type="SMART" id="SM00225">
    <property type="entry name" value="BTB"/>
    <property type="match status" value="1"/>
</dbReference>
<gene>
    <name evidence="6" type="ORF">GOP47_0003814</name>
</gene>
<accession>A0A9D4V7D7</accession>
<dbReference type="Gene3D" id="3.30.710.10">
    <property type="entry name" value="Potassium Channel Kv1.1, Chain A"/>
    <property type="match status" value="1"/>
</dbReference>
<keyword evidence="7" id="KW-1185">Reference proteome</keyword>
<dbReference type="InterPro" id="IPR027356">
    <property type="entry name" value="NPH3_dom"/>
</dbReference>
<dbReference type="Pfam" id="PF03000">
    <property type="entry name" value="NPH3"/>
    <property type="match status" value="1"/>
</dbReference>
<keyword evidence="2" id="KW-0833">Ubl conjugation pathway</keyword>
<reference evidence="6" key="1">
    <citation type="submission" date="2021-01" db="EMBL/GenBank/DDBJ databases">
        <title>Adiantum capillus-veneris genome.</title>
        <authorList>
            <person name="Fang Y."/>
            <person name="Liao Q."/>
        </authorList>
    </citation>
    <scope>NUCLEOTIDE SEQUENCE</scope>
    <source>
        <strain evidence="6">H3</strain>
        <tissue evidence="6">Leaf</tissue>
    </source>
</reference>
<evidence type="ECO:0000313" key="6">
    <source>
        <dbReference type="EMBL" id="KAI5080631.1"/>
    </source>
</evidence>
<dbReference type="OrthoDB" id="624345at2759"/>
<dbReference type="EMBL" id="JABFUD020000004">
    <property type="protein sequence ID" value="KAI5080631.1"/>
    <property type="molecule type" value="Genomic_DNA"/>
</dbReference>
<comment type="caution">
    <text evidence="6">The sequence shown here is derived from an EMBL/GenBank/DDBJ whole genome shotgun (WGS) entry which is preliminary data.</text>
</comment>
<dbReference type="PANTHER" id="PTHR32370">
    <property type="entry name" value="OS12G0117600 PROTEIN"/>
    <property type="match status" value="1"/>
</dbReference>